<dbReference type="RefSeq" id="WP_110575363.1">
    <property type="nucleotide sequence ID" value="NZ_QKLW01000004.1"/>
</dbReference>
<name>A0A318V1I6_9GAMM</name>
<dbReference type="Proteomes" id="UP000247551">
    <property type="component" value="Unassembled WGS sequence"/>
</dbReference>
<sequence length="189" mass="21866">MQEIIHPIKGSYVMFMRYIFGFVCCFLSTISFAQSCELKVEPNHSKWFGAYLGSDIDDVKAYLNCENLLFSYEVPPKLNQENYVKNQFLFVDEDWQPSYIDPSATIAYAFDPAGELFDITVSWKSMSENSFNILLDFLMDKYGTESVKFNNAYLFYDKENSETVLLDKVAVSGGVGHRYRLLIQPFFTE</sequence>
<proteinExistence type="predicted"/>
<comment type="caution">
    <text evidence="1">The sequence shown here is derived from an EMBL/GenBank/DDBJ whole genome shotgun (WGS) entry which is preliminary data.</text>
</comment>
<reference evidence="1 2" key="1">
    <citation type="submission" date="2018-06" db="EMBL/GenBank/DDBJ databases">
        <title>Genomic Encyclopedia of Type Strains, Phase III (KMG-III): the genomes of soil and plant-associated and newly described type strains.</title>
        <authorList>
            <person name="Whitman W."/>
        </authorList>
    </citation>
    <scope>NUCLEOTIDE SEQUENCE [LARGE SCALE GENOMIC DNA]</scope>
    <source>
        <strain evidence="1 2">CECT 7730</strain>
    </source>
</reference>
<gene>
    <name evidence="1" type="ORF">DFP75_104127</name>
</gene>
<evidence type="ECO:0000313" key="1">
    <source>
        <dbReference type="EMBL" id="PYF81667.1"/>
    </source>
</evidence>
<dbReference type="AlphaFoldDB" id="A0A318V1I6"/>
<keyword evidence="2" id="KW-1185">Reference proteome</keyword>
<dbReference type="EMBL" id="QKLW01000004">
    <property type="protein sequence ID" value="PYF81667.1"/>
    <property type="molecule type" value="Genomic_DNA"/>
</dbReference>
<evidence type="ECO:0000313" key="2">
    <source>
        <dbReference type="Proteomes" id="UP000247551"/>
    </source>
</evidence>
<organism evidence="1 2">
    <name type="scientific">Marinomonas alcarazii</name>
    <dbReference type="NCBI Taxonomy" id="491949"/>
    <lineage>
        <taxon>Bacteria</taxon>
        <taxon>Pseudomonadati</taxon>
        <taxon>Pseudomonadota</taxon>
        <taxon>Gammaproteobacteria</taxon>
        <taxon>Oceanospirillales</taxon>
        <taxon>Oceanospirillaceae</taxon>
        <taxon>Marinomonas</taxon>
    </lineage>
</organism>
<accession>A0A318V1I6</accession>
<protein>
    <submittedName>
        <fullName evidence="1">Uncharacterized protein</fullName>
    </submittedName>
</protein>